<keyword evidence="3" id="KW-1185">Reference proteome</keyword>
<protein>
    <submittedName>
        <fullName evidence="1">Uncharacterized protein</fullName>
    </submittedName>
</protein>
<dbReference type="VEuPathDB" id="FungiDB:T551_02977"/>
<dbReference type="GeneID" id="28942130"/>
<dbReference type="EMBL" id="LFWA01000019">
    <property type="protein sequence ID" value="KTW26040.1"/>
    <property type="molecule type" value="Genomic_DNA"/>
</dbReference>
<dbReference type="EMBL" id="LFWA01000014">
    <property type="protein sequence ID" value="KTW27478.1"/>
    <property type="molecule type" value="Genomic_DNA"/>
</dbReference>
<accession>A0A0W4ZC72</accession>
<name>A0A0W4ZC72_PNEJ7</name>
<reference evidence="3" key="2">
    <citation type="journal article" date="2016" name="Nat. Commun.">
        <title>Genome analysis of three Pneumocystis species reveals adaptation mechanisms to life exclusively in mammalian hosts.</title>
        <authorList>
            <person name="Ma L."/>
            <person name="Chen Z."/>
            <person name="Huang D.W."/>
            <person name="Kutty G."/>
            <person name="Ishihara M."/>
            <person name="Wang H."/>
            <person name="Abouelleil A."/>
            <person name="Bishop L."/>
            <person name="Davey E."/>
            <person name="Deng R."/>
            <person name="Deng X."/>
            <person name="Fan L."/>
            <person name="Fantoni G."/>
            <person name="Fitzgerald M."/>
            <person name="Gogineni E."/>
            <person name="Goldberg J.M."/>
            <person name="Handley G."/>
            <person name="Hu X."/>
            <person name="Huber C."/>
            <person name="Jiao X."/>
            <person name="Jones K."/>
            <person name="Levin J.Z."/>
            <person name="Liu Y."/>
            <person name="Macdonald P."/>
            <person name="Melnikov A."/>
            <person name="Raley C."/>
            <person name="Sassi M."/>
            <person name="Sherman B.T."/>
            <person name="Song X."/>
            <person name="Sykes S."/>
            <person name="Tran B."/>
            <person name="Walsh L."/>
            <person name="Xia Y."/>
            <person name="Yang J."/>
            <person name="Young S."/>
            <person name="Zeng Q."/>
            <person name="Zheng X."/>
            <person name="Stephens R."/>
            <person name="Nusbaum C."/>
            <person name="Birren B.W."/>
            <person name="Azadi P."/>
            <person name="Lempicki R.A."/>
            <person name="Cuomo C.A."/>
            <person name="Kovacs J.A."/>
        </authorList>
    </citation>
    <scope>NUCLEOTIDE SEQUENCE [LARGE SCALE GENOMIC DNA]</scope>
    <source>
        <strain evidence="3">RU7</strain>
    </source>
</reference>
<gene>
    <name evidence="2" type="ORF">T551_02977</name>
    <name evidence="1" type="ORF">T551_03612</name>
</gene>
<sequence length="89" mass="10619">MEKRIEIRYMIRKGNDKLEAMNQDMHETIHFRQHILNVLVLSKSFGINRDINSKKQKPCLNIINDIMSQCLSRRQKKSDRSTYPDSRIT</sequence>
<proteinExistence type="predicted"/>
<dbReference type="GeneID" id="28941495"/>
<dbReference type="AlphaFoldDB" id="A0A0W4ZC72"/>
<evidence type="ECO:0000313" key="3">
    <source>
        <dbReference type="Proteomes" id="UP000053447"/>
    </source>
</evidence>
<comment type="caution">
    <text evidence="1">The sequence shown here is derived from an EMBL/GenBank/DDBJ whole genome shotgun (WGS) entry which is preliminary data.</text>
</comment>
<dbReference type="RefSeq" id="XP_018227885.1">
    <property type="nucleotide sequence ID" value="XM_018375875.1"/>
</dbReference>
<dbReference type="Proteomes" id="UP000053447">
    <property type="component" value="Unassembled WGS sequence"/>
</dbReference>
<dbReference type="RefSeq" id="XP_018228448.1">
    <property type="nucleotide sequence ID" value="XM_018375240.1"/>
</dbReference>
<evidence type="ECO:0000313" key="1">
    <source>
        <dbReference type="EMBL" id="KTW26040.1"/>
    </source>
</evidence>
<organism evidence="1 3">
    <name type="scientific">Pneumocystis jirovecii (strain RU7)</name>
    <name type="common">Human pneumocystis pneumonia agent</name>
    <dbReference type="NCBI Taxonomy" id="1408657"/>
    <lineage>
        <taxon>Eukaryota</taxon>
        <taxon>Fungi</taxon>
        <taxon>Dikarya</taxon>
        <taxon>Ascomycota</taxon>
        <taxon>Taphrinomycotina</taxon>
        <taxon>Pneumocystomycetes</taxon>
        <taxon>Pneumocystaceae</taxon>
        <taxon>Pneumocystis</taxon>
    </lineage>
</organism>
<evidence type="ECO:0000313" key="2">
    <source>
        <dbReference type="EMBL" id="KTW27478.1"/>
    </source>
</evidence>
<dbReference type="VEuPathDB" id="FungiDB:T551_03612"/>
<reference evidence="1" key="1">
    <citation type="submission" date="2015-06" db="EMBL/GenBank/DDBJ databases">
        <title>Mechanisms of Adaptation to a Mammalian Host Environment by Pneumocystis, an Opportunistic Pathogen of Immunosuppressed Patients.</title>
        <authorList>
            <consortium name="The Broad Institute Genomics Platform"/>
            <person name="Cuomo C.A."/>
            <person name="Ma L."/>
            <person name="Huang D.W."/>
            <person name="Kutty G."/>
            <person name="Bishop L."/>
            <person name="Fantoni G."/>
            <person name="Sherman B.T."/>
            <person name="Jiao X."/>
            <person name="Hu X."/>
            <person name="Yang J."/>
            <person name="Jones K."/>
            <person name="Raley C."/>
            <person name="Stephens R."/>
            <person name="Lempicki R.A."/>
            <person name="Kovacs J.A."/>
            <person name="Chen Z."/>
            <person name="Abouelleil A."/>
            <person name="Goldberg J."/>
            <person name="Priest M."/>
            <person name="Saif S."/>
            <person name="Sykes S."/>
            <person name="Young S."/>
            <person name="Zeng Q."/>
            <person name="Wortman J."/>
            <person name="Nusbaum C."/>
            <person name="Birren B."/>
            <person name="Gabriel S."/>
            <person name="Lander E."/>
        </authorList>
    </citation>
    <scope>NUCLEOTIDE SEQUENCE [LARGE SCALE GENOMIC DNA]</scope>
    <source>
        <strain evidence="1">RU7</strain>
    </source>
</reference>